<gene>
    <name evidence="2" type="ORF">ENR23_03220</name>
</gene>
<keyword evidence="1" id="KW-0732">Signal</keyword>
<feature type="chain" id="PRO_5032384913" description="Tetratricopeptide repeat protein" evidence="1">
    <location>
        <begin position="21"/>
        <end position="454"/>
    </location>
</feature>
<reference evidence="2" key="1">
    <citation type="journal article" date="2020" name="mSystems">
        <title>Genome- and Community-Level Interaction Insights into Carbon Utilization and Element Cycling Functions of Hydrothermarchaeota in Hydrothermal Sediment.</title>
        <authorList>
            <person name="Zhou Z."/>
            <person name="Liu Y."/>
            <person name="Xu W."/>
            <person name="Pan J."/>
            <person name="Luo Z.H."/>
            <person name="Li M."/>
        </authorList>
    </citation>
    <scope>NUCLEOTIDE SEQUENCE [LARGE SCALE GENOMIC DNA]</scope>
    <source>
        <strain evidence="2">SpSt-381</strain>
    </source>
</reference>
<name>A0A832I0Y7_UNCEI</name>
<proteinExistence type="predicted"/>
<dbReference type="PROSITE" id="PS51257">
    <property type="entry name" value="PROKAR_LIPOPROTEIN"/>
    <property type="match status" value="1"/>
</dbReference>
<accession>A0A832I0Y7</accession>
<organism evidence="2">
    <name type="scientific">Eiseniibacteriota bacterium</name>
    <dbReference type="NCBI Taxonomy" id="2212470"/>
    <lineage>
        <taxon>Bacteria</taxon>
        <taxon>Candidatus Eiseniibacteriota</taxon>
    </lineage>
</organism>
<dbReference type="AlphaFoldDB" id="A0A832I0Y7"/>
<sequence length="454" mass="49390">MIRMAGRWLLLPLVLTLSCAAPSELARRSERSLAAGDPHRAFELAARALDKEPGNAAARAAAAGAWRAIAADHERRIRALADADTVAAAAQVLDYADARARASRHTDTAVAAEWAAAERAIRAGAARAWYARGLAADRAQRPKQAYAAYVEVERYVSGYRDVADRMGRALERARTRVAVLPLSGAASNAGLGVQVAAHWRGEIGQRLAGRDVRFTRLVPGDEVEKVMTVAQLGRLSREEALRIGRKVGADRIVWGAIGGVSSDTRTDRFDDTIARRVLEKDADGRTVERWVEVEIDVLARARTVSVDVEYEVIAVDDEVTLAGERVQRSLTARTVWTAFSPEGDLDHYALVAAPVRTADPARVRRVEARWKAVAGPTMGVRELLQAARASRGGARYRRDVLPRFYPGASGPVFLDDVPPVEDLAFAALVHGWQPVLADLKRLDAVDDVDARAVR</sequence>
<evidence type="ECO:0000256" key="1">
    <source>
        <dbReference type="SAM" id="SignalP"/>
    </source>
</evidence>
<evidence type="ECO:0000313" key="2">
    <source>
        <dbReference type="EMBL" id="HGZ42433.1"/>
    </source>
</evidence>
<evidence type="ECO:0008006" key="3">
    <source>
        <dbReference type="Google" id="ProtNLM"/>
    </source>
</evidence>
<comment type="caution">
    <text evidence="2">The sequence shown here is derived from an EMBL/GenBank/DDBJ whole genome shotgun (WGS) entry which is preliminary data.</text>
</comment>
<dbReference type="EMBL" id="DSQF01000004">
    <property type="protein sequence ID" value="HGZ42433.1"/>
    <property type="molecule type" value="Genomic_DNA"/>
</dbReference>
<protein>
    <recommendedName>
        <fullName evidence="3">Tetratricopeptide repeat protein</fullName>
    </recommendedName>
</protein>
<feature type="signal peptide" evidence="1">
    <location>
        <begin position="1"/>
        <end position="20"/>
    </location>
</feature>